<dbReference type="CDD" id="cd09279">
    <property type="entry name" value="RNase_HI_like"/>
    <property type="match status" value="1"/>
</dbReference>
<proteinExistence type="predicted"/>
<dbReference type="PANTHER" id="PTHR46387:SF2">
    <property type="entry name" value="RIBONUCLEASE HI"/>
    <property type="match status" value="1"/>
</dbReference>
<dbReference type="SUPFAM" id="SSF53098">
    <property type="entry name" value="Ribonuclease H-like"/>
    <property type="match status" value="1"/>
</dbReference>
<keyword evidence="2" id="KW-0808">Transferase</keyword>
<dbReference type="GO" id="GO:0003676">
    <property type="term" value="F:nucleic acid binding"/>
    <property type="evidence" value="ECO:0007669"/>
    <property type="project" value="InterPro"/>
</dbReference>
<dbReference type="GO" id="GO:0003964">
    <property type="term" value="F:RNA-directed DNA polymerase activity"/>
    <property type="evidence" value="ECO:0007669"/>
    <property type="project" value="UniProtKB-KW"/>
</dbReference>
<feature type="domain" description="RNase H type-1" evidence="1">
    <location>
        <begin position="731"/>
        <end position="869"/>
    </location>
</feature>
<dbReference type="InterPro" id="IPR002156">
    <property type="entry name" value="RNaseH_domain"/>
</dbReference>
<keyword evidence="2" id="KW-0695">RNA-directed DNA polymerase</keyword>
<evidence type="ECO:0000313" key="3">
    <source>
        <dbReference type="Proteomes" id="UP000198211"/>
    </source>
</evidence>
<dbReference type="GO" id="GO:0004523">
    <property type="term" value="F:RNA-DNA hybrid ribonuclease activity"/>
    <property type="evidence" value="ECO:0007669"/>
    <property type="project" value="InterPro"/>
</dbReference>
<reference evidence="3" key="1">
    <citation type="submission" date="2017-03" db="EMBL/GenBank/DDBJ databases">
        <title>Phytopthora megakarya and P. palmivora, two closely related causual agents of cacao black pod achieved similar genome size and gene model numbers by different mechanisms.</title>
        <authorList>
            <person name="Ali S."/>
            <person name="Shao J."/>
            <person name="Larry D.J."/>
            <person name="Kronmiller B."/>
            <person name="Shen D."/>
            <person name="Strem M.D."/>
            <person name="Melnick R.L."/>
            <person name="Guiltinan M.J."/>
            <person name="Tyler B.M."/>
            <person name="Meinhardt L.W."/>
            <person name="Bailey B.A."/>
        </authorList>
    </citation>
    <scope>NUCLEOTIDE SEQUENCE [LARGE SCALE GENOMIC DNA]</scope>
    <source>
        <strain evidence="3">zdho120</strain>
    </source>
</reference>
<dbReference type="Proteomes" id="UP000198211">
    <property type="component" value="Unassembled WGS sequence"/>
</dbReference>
<comment type="caution">
    <text evidence="2">The sequence shown here is derived from an EMBL/GenBank/DDBJ whole genome shotgun (WGS) entry which is preliminary data.</text>
</comment>
<sequence length="919" mass="103082">MLVLMITDLFGEASGLCLNRGKTIAIALHRDGLTSDTTWVWPIQLQGVTQRCRYLGIQVGSRPDVMAMWHLAGKQLQVRLHLASQKLLSTDQRSRVAAAVIIPKLLFIARHAWPTTEIVALFTDRIAAFIWGGTFDEPESLKAWLARDATRLPRREGGLAAPDLKAELLAMAATTVTRWATTSTTTELVVGDMLAPRLAMDQPPPVYITPGHSPRPVDGFRETQSLWSAGIMMIRAAGSAPPADGHGALVAEVYASVHSLVQTRLKWNGNTAEIMIPVAFREKTAALRDFFHHHYGIFRSEWLPYAELDRLPMYDATGSRCHIGEAFPGMTWDGQQIQKLLTWTHHSWGLTIRSRQHSNESALQHLVVLLLANYPTLMLRDRYETELRLSADPVDHPIHAKVSSLADEDTVRQLTIEVSAQEAAYETTIASRHAALREITAYAGEEVRVHAIHPHPLLDRLVCLWAGKRRWKQPRHVYKTASQLAARARGTRNIERRMQDWKAEDEDIYRSISSFSWLELRRITGSSVWGEQVLHRLKLRAFRQWDPTTGQPGCPIEECHTFVPGLVHLFWKCPAASTLWNTFHEAWRIQGLMVNELSKFTIDLPNVPTEMWTRLDRAYANVTQQERNAIAAEIYDVINAFWRIGTVTTLQAIWRRRCSYWTSAGIITADVAPAILRGRLTNGYATVRHHLFEQTDNLACKRAIMLVSGALATDSNYPTQTVPRTLSSLNRTCTHVLFFDGGSRGNPGPGGSGTALVEVNLETRSTCIKWLASVSYAARSTTNNVAEYCGLLTGLRYAHRAHISNIHVVGDSKLILNQVSRRSPPRAAHLKGLYAQCRMLADQVAVSTWTHHLRRFNKMADGLANIAMDRKTSTQIFPSDITFLKEPWTTVSDSLQGDIEHWFDLKEGAGTLNPNEGVP</sequence>
<dbReference type="Gene3D" id="3.30.420.10">
    <property type="entry name" value="Ribonuclease H-like superfamily/Ribonuclease H"/>
    <property type="match status" value="1"/>
</dbReference>
<dbReference type="PROSITE" id="PS50879">
    <property type="entry name" value="RNASE_H_1"/>
    <property type="match status" value="1"/>
</dbReference>
<organism evidence="2 3">
    <name type="scientific">Phytophthora megakarya</name>
    <dbReference type="NCBI Taxonomy" id="4795"/>
    <lineage>
        <taxon>Eukaryota</taxon>
        <taxon>Sar</taxon>
        <taxon>Stramenopiles</taxon>
        <taxon>Oomycota</taxon>
        <taxon>Peronosporomycetes</taxon>
        <taxon>Peronosporales</taxon>
        <taxon>Peronosporaceae</taxon>
        <taxon>Phytophthora</taxon>
    </lineage>
</organism>
<dbReference type="OrthoDB" id="93508at2759"/>
<keyword evidence="2" id="KW-0548">Nucleotidyltransferase</keyword>
<dbReference type="PANTHER" id="PTHR46387">
    <property type="entry name" value="POLYNUCLEOTIDYL TRANSFERASE, RIBONUCLEASE H-LIKE SUPERFAMILY PROTEIN"/>
    <property type="match status" value="1"/>
</dbReference>
<evidence type="ECO:0000259" key="1">
    <source>
        <dbReference type="PROSITE" id="PS50879"/>
    </source>
</evidence>
<name>A0A225WC49_9STRA</name>
<dbReference type="InterPro" id="IPR012337">
    <property type="entry name" value="RNaseH-like_sf"/>
</dbReference>
<dbReference type="Pfam" id="PF13456">
    <property type="entry name" value="RVT_3"/>
    <property type="match status" value="1"/>
</dbReference>
<dbReference type="InterPro" id="IPR036397">
    <property type="entry name" value="RNaseH_sf"/>
</dbReference>
<keyword evidence="3" id="KW-1185">Reference proteome</keyword>
<accession>A0A225WC49</accession>
<dbReference type="AlphaFoldDB" id="A0A225WC49"/>
<protein>
    <submittedName>
        <fullName evidence="2">Reverse transcriptase</fullName>
    </submittedName>
</protein>
<dbReference type="EMBL" id="NBNE01001344">
    <property type="protein sequence ID" value="OWZ14410.1"/>
    <property type="molecule type" value="Genomic_DNA"/>
</dbReference>
<gene>
    <name evidence="2" type="ORF">PHMEG_00012114</name>
</gene>
<evidence type="ECO:0000313" key="2">
    <source>
        <dbReference type="EMBL" id="OWZ14410.1"/>
    </source>
</evidence>